<dbReference type="EMBL" id="SDMP01000013">
    <property type="protein sequence ID" value="RYR21626.1"/>
    <property type="molecule type" value="Genomic_DNA"/>
</dbReference>
<dbReference type="GO" id="GO:0006355">
    <property type="term" value="P:regulation of DNA-templated transcription"/>
    <property type="evidence" value="ECO:0007669"/>
    <property type="project" value="UniProtKB-UniRule"/>
</dbReference>
<dbReference type="PANTHER" id="PTHR31669">
    <property type="entry name" value="PROTEIN FAR1-RELATED SEQUENCE 10-RELATED"/>
    <property type="match status" value="1"/>
</dbReference>
<gene>
    <name evidence="9" type="ORF">Ahy_B03g066935</name>
</gene>
<protein>
    <recommendedName>
        <fullName evidence="6">Protein FAR1-RELATED SEQUENCE</fullName>
    </recommendedName>
</protein>
<dbReference type="InterPro" id="IPR018289">
    <property type="entry name" value="MULE_transposase_dom"/>
</dbReference>
<reference evidence="9 10" key="1">
    <citation type="submission" date="2019-01" db="EMBL/GenBank/DDBJ databases">
        <title>Sequencing of cultivated peanut Arachis hypogaea provides insights into genome evolution and oil improvement.</title>
        <authorList>
            <person name="Chen X."/>
        </authorList>
    </citation>
    <scope>NUCLEOTIDE SEQUENCE [LARGE SCALE GENOMIC DNA]</scope>
    <source>
        <strain evidence="10">cv. Fuhuasheng</strain>
        <tissue evidence="9">Leaves</tissue>
    </source>
</reference>
<dbReference type="InterPro" id="IPR004330">
    <property type="entry name" value="FAR1_DNA_bnd_dom"/>
</dbReference>
<name>A0A445A5C8_ARAHY</name>
<dbReference type="GO" id="GO:0008270">
    <property type="term" value="F:zinc ion binding"/>
    <property type="evidence" value="ECO:0007669"/>
    <property type="project" value="UniProtKB-UniRule"/>
</dbReference>
<dbReference type="PANTHER" id="PTHR31669:SF283">
    <property type="entry name" value="PROTEIN FAR1-RELATED SEQUENCE"/>
    <property type="match status" value="1"/>
</dbReference>
<organism evidence="9 10">
    <name type="scientific">Arachis hypogaea</name>
    <name type="common">Peanut</name>
    <dbReference type="NCBI Taxonomy" id="3818"/>
    <lineage>
        <taxon>Eukaryota</taxon>
        <taxon>Viridiplantae</taxon>
        <taxon>Streptophyta</taxon>
        <taxon>Embryophyta</taxon>
        <taxon>Tracheophyta</taxon>
        <taxon>Spermatophyta</taxon>
        <taxon>Magnoliopsida</taxon>
        <taxon>eudicotyledons</taxon>
        <taxon>Gunneridae</taxon>
        <taxon>Pentapetalae</taxon>
        <taxon>rosids</taxon>
        <taxon>fabids</taxon>
        <taxon>Fabales</taxon>
        <taxon>Fabaceae</taxon>
        <taxon>Papilionoideae</taxon>
        <taxon>50 kb inversion clade</taxon>
        <taxon>dalbergioids sensu lato</taxon>
        <taxon>Dalbergieae</taxon>
        <taxon>Pterocarpus clade</taxon>
        <taxon>Arachis</taxon>
    </lineage>
</organism>
<evidence type="ECO:0000256" key="3">
    <source>
        <dbReference type="ARBA" id="ARBA00022771"/>
    </source>
</evidence>
<accession>A0A445A5C8</accession>
<keyword evidence="2 6" id="KW-0479">Metal-binding</keyword>
<keyword evidence="3 5" id="KW-0863">Zinc-finger</keyword>
<dbReference type="PROSITE" id="PS50966">
    <property type="entry name" value="ZF_SWIM"/>
    <property type="match status" value="1"/>
</dbReference>
<dbReference type="Pfam" id="PF03101">
    <property type="entry name" value="FAR1"/>
    <property type="match status" value="1"/>
</dbReference>
<evidence type="ECO:0000256" key="7">
    <source>
        <dbReference type="SAM" id="MobiDB-lite"/>
    </source>
</evidence>
<evidence type="ECO:0000259" key="8">
    <source>
        <dbReference type="PROSITE" id="PS50966"/>
    </source>
</evidence>
<dbReference type="STRING" id="3818.A0A445A5C8"/>
<keyword evidence="10" id="KW-1185">Reference proteome</keyword>
<dbReference type="SMART" id="SM00575">
    <property type="entry name" value="ZnF_PMZ"/>
    <property type="match status" value="1"/>
</dbReference>
<comment type="function">
    <text evidence="6">Putative transcription activator involved in regulating light control of development.</text>
</comment>
<dbReference type="Pfam" id="PF10551">
    <property type="entry name" value="MULE"/>
    <property type="match status" value="1"/>
</dbReference>
<dbReference type="InterPro" id="IPR007527">
    <property type="entry name" value="Znf_SWIM"/>
</dbReference>
<evidence type="ECO:0000256" key="5">
    <source>
        <dbReference type="PROSITE-ProRule" id="PRU00325"/>
    </source>
</evidence>
<evidence type="ECO:0000256" key="1">
    <source>
        <dbReference type="ARBA" id="ARBA00005889"/>
    </source>
</evidence>
<feature type="region of interest" description="Disordered" evidence="7">
    <location>
        <begin position="549"/>
        <end position="573"/>
    </location>
</feature>
<dbReference type="Proteomes" id="UP000289738">
    <property type="component" value="Chromosome B03"/>
</dbReference>
<sequence>MTIEFDLNTVPRQKVLKNLNNRRTHPTRLLSGNQFLRIWKTTLALMRYTIGDEELEPEEGMCFGTLEDARAYYYRYAARTDFVVKIKPPVGRLKTALHCNGDGYRTSRVKAPKRRKTVASTNCKARYYLALDKMTGQWRISRVEVSHSHPLNPKLSGIFSTNPGIRQSKTYQALANVAGGPANLTFTEKDVRNYISRYLRISEDETDPKEYDMPFGSFVGVNHHGMSTLLGCALLRNEDTRTFQWLFHQSLQMRSALETTLPNTRHRWCIWHILKKISNKLVGYRCFDQLNTCMKRIVFESKSKDSFERDWHDFIEEYDLHNSRWLNGSIIFRFIAGSEQKELECDDAADLKGIIPCVSSSLIEKKFQKEYTNSMFRDVQDQFIKKADCDISSINHHGTSIVCEVDQQKMVFDMLVYSRYQVVYYSQLSEVQCDCFMFQSNGILCCHSLAVLLYFRVTAVSSQYILSQWSKNISQRHTYIRSSIDIDHSDESMTIFRKLCYDFYNVAQEFVATLEVAAILRDAMDSAWHKLKEHKESEHQATHVPTAINSHTHDECPGPRRIPTRGRPTSTRLGTDLEKSIKKRTRKHKNTHNHNKCVEWMITYDVIFQYDLCVK</sequence>
<evidence type="ECO:0000313" key="10">
    <source>
        <dbReference type="Proteomes" id="UP000289738"/>
    </source>
</evidence>
<dbReference type="AlphaFoldDB" id="A0A445A5C8"/>
<evidence type="ECO:0000313" key="9">
    <source>
        <dbReference type="EMBL" id="RYR21626.1"/>
    </source>
</evidence>
<feature type="compositionally biased region" description="Low complexity" evidence="7">
    <location>
        <begin position="559"/>
        <end position="572"/>
    </location>
</feature>
<dbReference type="InterPro" id="IPR006564">
    <property type="entry name" value="Znf_PMZ"/>
</dbReference>
<dbReference type="Pfam" id="PF04434">
    <property type="entry name" value="SWIM"/>
    <property type="match status" value="1"/>
</dbReference>
<comment type="similarity">
    <text evidence="1 6">Belongs to the FHY3/FAR1 family.</text>
</comment>
<keyword evidence="6" id="KW-0539">Nucleus</keyword>
<dbReference type="InterPro" id="IPR031052">
    <property type="entry name" value="FHY3/FAR1"/>
</dbReference>
<comment type="subcellular location">
    <subcellularLocation>
        <location evidence="6">Nucleus</location>
    </subcellularLocation>
</comment>
<evidence type="ECO:0000256" key="6">
    <source>
        <dbReference type="RuleBase" id="RU367018"/>
    </source>
</evidence>
<feature type="domain" description="SWIM-type" evidence="8">
    <location>
        <begin position="420"/>
        <end position="456"/>
    </location>
</feature>
<evidence type="ECO:0000256" key="4">
    <source>
        <dbReference type="ARBA" id="ARBA00022833"/>
    </source>
</evidence>
<proteinExistence type="inferred from homology"/>
<keyword evidence="4 6" id="KW-0862">Zinc</keyword>
<comment type="caution">
    <text evidence="9">The sequence shown here is derived from an EMBL/GenBank/DDBJ whole genome shotgun (WGS) entry which is preliminary data.</text>
</comment>
<dbReference type="GO" id="GO:0005634">
    <property type="term" value="C:nucleus"/>
    <property type="evidence" value="ECO:0007669"/>
    <property type="project" value="UniProtKB-SubCell"/>
</dbReference>
<evidence type="ECO:0000256" key="2">
    <source>
        <dbReference type="ARBA" id="ARBA00022723"/>
    </source>
</evidence>